<dbReference type="EMBL" id="JBHMFI010000023">
    <property type="protein sequence ID" value="MFB9075344.1"/>
    <property type="molecule type" value="Genomic_DNA"/>
</dbReference>
<evidence type="ECO:0000313" key="2">
    <source>
        <dbReference type="EMBL" id="MFB9075344.1"/>
    </source>
</evidence>
<feature type="region of interest" description="Disordered" evidence="1">
    <location>
        <begin position="66"/>
        <end position="89"/>
    </location>
</feature>
<keyword evidence="3" id="KW-1185">Reference proteome</keyword>
<gene>
    <name evidence="2" type="ORF">ACFFX0_30905</name>
</gene>
<comment type="caution">
    <text evidence="2">The sequence shown here is derived from an EMBL/GenBank/DDBJ whole genome shotgun (WGS) entry which is preliminary data.</text>
</comment>
<evidence type="ECO:0000313" key="3">
    <source>
        <dbReference type="Proteomes" id="UP001589575"/>
    </source>
</evidence>
<proteinExistence type="predicted"/>
<protein>
    <submittedName>
        <fullName evidence="2">Uncharacterized protein</fullName>
    </submittedName>
</protein>
<accession>A0ABV5G8Q7</accession>
<name>A0ABV5G8Q7_9MICC</name>
<organism evidence="2 3">
    <name type="scientific">Citricoccus parietis</name>
    <dbReference type="NCBI Taxonomy" id="592307"/>
    <lineage>
        <taxon>Bacteria</taxon>
        <taxon>Bacillati</taxon>
        <taxon>Actinomycetota</taxon>
        <taxon>Actinomycetes</taxon>
        <taxon>Micrococcales</taxon>
        <taxon>Micrococcaceae</taxon>
        <taxon>Citricoccus</taxon>
    </lineage>
</organism>
<feature type="region of interest" description="Disordered" evidence="1">
    <location>
        <begin position="1"/>
        <end position="38"/>
    </location>
</feature>
<evidence type="ECO:0000256" key="1">
    <source>
        <dbReference type="SAM" id="MobiDB-lite"/>
    </source>
</evidence>
<reference evidence="2 3" key="1">
    <citation type="submission" date="2024-09" db="EMBL/GenBank/DDBJ databases">
        <authorList>
            <person name="Sun Q."/>
            <person name="Mori K."/>
        </authorList>
    </citation>
    <scope>NUCLEOTIDE SEQUENCE [LARGE SCALE GENOMIC DNA]</scope>
    <source>
        <strain evidence="2 3">CCM 7609</strain>
    </source>
</reference>
<sequence>MPVLRPAGLDHHPLSRSRCPHGRPTRPGRTPMPTDRRSPRKLITYFPIKWTFCLWVRVDPSRAFLGSAGRRCPRSKQDTDGFDRCPAGS</sequence>
<dbReference type="Proteomes" id="UP001589575">
    <property type="component" value="Unassembled WGS sequence"/>
</dbReference>
<feature type="compositionally biased region" description="Basic residues" evidence="1">
    <location>
        <begin position="14"/>
        <end position="26"/>
    </location>
</feature>